<dbReference type="RefSeq" id="WP_162843498.1">
    <property type="nucleotide sequence ID" value="NZ_QRDP01000006.1"/>
</dbReference>
<feature type="chain" id="PRO_5017825962" evidence="3">
    <location>
        <begin position="24"/>
        <end position="1380"/>
    </location>
</feature>
<organism evidence="6 7">
    <name type="scientific">Parasphingopyxis lamellibrachiae</name>
    <dbReference type="NCBI Taxonomy" id="680125"/>
    <lineage>
        <taxon>Bacteria</taxon>
        <taxon>Pseudomonadati</taxon>
        <taxon>Pseudomonadota</taxon>
        <taxon>Alphaproteobacteria</taxon>
        <taxon>Sphingomonadales</taxon>
        <taxon>Sphingomonadaceae</taxon>
        <taxon>Parasphingopyxis</taxon>
    </lineage>
</organism>
<dbReference type="Pfam" id="PF18431">
    <property type="entry name" value="RNAse_A_bac"/>
    <property type="match status" value="1"/>
</dbReference>
<reference evidence="6 7" key="1">
    <citation type="submission" date="2018-07" db="EMBL/GenBank/DDBJ databases">
        <title>Genomic Encyclopedia of Type Strains, Phase IV (KMG-IV): sequencing the most valuable type-strain genomes for metagenomic binning, comparative biology and taxonomic classification.</title>
        <authorList>
            <person name="Goeker M."/>
        </authorList>
    </citation>
    <scope>NUCLEOTIDE SEQUENCE [LARGE SCALE GENOMIC DNA]</scope>
    <source>
        <strain evidence="6 7">DSM 26725</strain>
    </source>
</reference>
<evidence type="ECO:0000259" key="4">
    <source>
        <dbReference type="Pfam" id="PF18431"/>
    </source>
</evidence>
<evidence type="ECO:0000313" key="7">
    <source>
        <dbReference type="Proteomes" id="UP000256310"/>
    </source>
</evidence>
<feature type="region of interest" description="Disordered" evidence="2">
    <location>
        <begin position="1223"/>
        <end position="1251"/>
    </location>
</feature>
<dbReference type="Gene3D" id="2.180.10.10">
    <property type="entry name" value="RHS repeat-associated core"/>
    <property type="match status" value="2"/>
</dbReference>
<feature type="signal peptide" evidence="3">
    <location>
        <begin position="1"/>
        <end position="23"/>
    </location>
</feature>
<dbReference type="InterPro" id="IPR050708">
    <property type="entry name" value="T6SS_VgrG/RHS"/>
</dbReference>
<sequence>MKILSFLALLIGAIACLHAPASAQTIDPLNVEPDANGVDMLSARVSRPVPVLAIPAAPNLRLERLQLLLPVATGSESGNTPSQGSVQLNPGTGASESFQCISQSCWPRRNSGSTLTMFGSGTLRQMTYMQAGTGMRIVFNSVGNLSDNGATESFSMYPSTITFANGETLTFSYTKTAWSAGTRHRPWRVVSNLGYEMRLYYRSTNVNTAQWAELTQASIFELGVTSVHLARHQYGTDGSITDLAGRVWSCCQDALDEQVQVSAVTQSLPGESGNSFVATASTNNRYVSQIVSDGVAWNYNAVETTQPGRCQPFHCDLESVTITGPLSFERVVTNDVPANEHQATVVSSVRNRISSTTTYTTNYSYDTHRRLTGITYPRGNGVSVVYDNHGNITSRSTLPTSGAALTQTANYTTPGAPGPGTAGCADVRCFLPNWTRDEANVQTDYLWATHGGNVKTLEPAGANNLRTLTHRLYATTSGLTRLSSERICGVSSSAAIASITCPNTTATQVTSYTYWGSTMLPATVTRTNGAGSLSAATSYTYDNAGRVLSENGPLAGTTDATYYRYDTAGRRTQVVGPQGGNGTYRAGTNTTYRNADDQPILVQTGYFSSATDLTLTATSQVLNTYNSRRLVTRTDAIDAASATTHAVTQFTYDARNQLYCEARRMNPAQFTSLPSSACDLDTTGSMGPDRIRRHWYDWFGRRYLTRGGYRVLNGGAGNDEFRMGWTNNGQVAWRRDGLGSTHQTNYSYDVYDRPLRTTFPGGTYEELTYDSRSRVTQMRNRRGQTITNAYDNAGRVTQTSYSTSDPSISYTYDGLGRETQVARPGRSTLDYRYDALGRRDRVTQTGEQVRQLNYQYDIAGRRTRLTWADGFYVTYDYTGAGQVTAIRENGGTALVSYTHDALARMTRIDRANNRDQQITYGALSRPSRHTEHYFTHIDLTYNPASQILTRALSADNMVWNHHANVNRNYAVNTLNQYTSAGGVSFSYDNSGNMTASGSDTFAYDPANRMTSATVGGGSLYNLRYDGLGRLYRTWGNGEASTYYTYDGDALVAEYSHTGTLLRRYIHGPGVDDPILWYEGSSTAASNRRFLHSDERGSIIGITDNSAVITQRNSYDDWGIPAPGNDGRFGYTGQVWLDAIGMNYYKARMYSPTLGRFMQTDPIGYDDGMNMYAYVGNDPMNGTDPSGLARDTTPGCASRSNCSSIEYGPSINSPAGRAARTQFAQRRTQRPRGRGRATPYRGGRNYQPRIGNQGLRGHEGGVHGGHTVARHVGRTDQQLRARLNREPRRSEVSTFTDLPNARGALIAAVNEPTNRRMINNWLVRGGLGRLEIRFTAPVSIGRVLERGARVPRDGYTAVFQLDGRPNYRIQSDFSVVTGYVE</sequence>
<evidence type="ECO:0000313" key="6">
    <source>
        <dbReference type="EMBL" id="RED12667.1"/>
    </source>
</evidence>
<comment type="caution">
    <text evidence="6">The sequence shown here is derived from an EMBL/GenBank/DDBJ whole genome shotgun (WGS) entry which is preliminary data.</text>
</comment>
<dbReference type="Pfam" id="PF25023">
    <property type="entry name" value="TEN_YD-shell"/>
    <property type="match status" value="2"/>
</dbReference>
<evidence type="ECO:0000256" key="1">
    <source>
        <dbReference type="ARBA" id="ARBA00022737"/>
    </source>
</evidence>
<dbReference type="PANTHER" id="PTHR32305:SF15">
    <property type="entry name" value="PROTEIN RHSA-RELATED"/>
    <property type="match status" value="1"/>
</dbReference>
<dbReference type="InterPro" id="IPR056823">
    <property type="entry name" value="TEN-like_YD-shell"/>
</dbReference>
<keyword evidence="3" id="KW-0732">Signal</keyword>
<gene>
    <name evidence="6" type="ORF">DFR46_2912</name>
</gene>
<evidence type="ECO:0000256" key="3">
    <source>
        <dbReference type="SAM" id="SignalP"/>
    </source>
</evidence>
<feature type="domain" description="Teneurin-like YD-shell" evidence="5">
    <location>
        <begin position="765"/>
        <end position="933"/>
    </location>
</feature>
<protein>
    <submittedName>
        <fullName evidence="6">RHS repeat-associated protein</fullName>
    </submittedName>
</protein>
<dbReference type="InterPro" id="IPR041436">
    <property type="entry name" value="RNAse_A_bac"/>
</dbReference>
<dbReference type="EMBL" id="QRDP01000006">
    <property type="protein sequence ID" value="RED12667.1"/>
    <property type="molecule type" value="Genomic_DNA"/>
</dbReference>
<dbReference type="InterPro" id="IPR022385">
    <property type="entry name" value="Rhs_assc_core"/>
</dbReference>
<name>A0A3D9F8W9_9SPHN</name>
<dbReference type="Proteomes" id="UP000256310">
    <property type="component" value="Unassembled WGS sequence"/>
</dbReference>
<proteinExistence type="predicted"/>
<keyword evidence="1" id="KW-0677">Repeat</keyword>
<evidence type="ECO:0000256" key="2">
    <source>
        <dbReference type="SAM" id="MobiDB-lite"/>
    </source>
</evidence>
<dbReference type="CDD" id="cd20684">
    <property type="entry name" value="CdiA-CT_Yk_RNaseA-like"/>
    <property type="match status" value="1"/>
</dbReference>
<dbReference type="PANTHER" id="PTHR32305">
    <property type="match status" value="1"/>
</dbReference>
<feature type="domain" description="Teneurin-like YD-shell" evidence="5">
    <location>
        <begin position="967"/>
        <end position="1178"/>
    </location>
</feature>
<accession>A0A3D9F8W9</accession>
<dbReference type="PROSITE" id="PS51257">
    <property type="entry name" value="PROKAR_LIPOPROTEIN"/>
    <property type="match status" value="1"/>
</dbReference>
<evidence type="ECO:0000259" key="5">
    <source>
        <dbReference type="Pfam" id="PF25023"/>
    </source>
</evidence>
<feature type="domain" description="Bacterial CdiA-CT RNAse A" evidence="4">
    <location>
        <begin position="1264"/>
        <end position="1378"/>
    </location>
</feature>
<dbReference type="NCBIfam" id="TIGR03696">
    <property type="entry name" value="Rhs_assc_core"/>
    <property type="match status" value="1"/>
</dbReference>
<keyword evidence="7" id="KW-1185">Reference proteome</keyword>